<dbReference type="Proteomes" id="UP000263489">
    <property type="component" value="Unassembled WGS sequence"/>
</dbReference>
<protein>
    <submittedName>
        <fullName evidence="1">Cobyrinic acid a,c-diamide synthase</fullName>
    </submittedName>
</protein>
<evidence type="ECO:0000313" key="2">
    <source>
        <dbReference type="Proteomes" id="UP000263489"/>
    </source>
</evidence>
<organism evidence="1 2">
    <name type="scientific">Marinobacter adhaerens</name>
    <dbReference type="NCBI Taxonomy" id="1033846"/>
    <lineage>
        <taxon>Bacteria</taxon>
        <taxon>Pseudomonadati</taxon>
        <taxon>Pseudomonadota</taxon>
        <taxon>Gammaproteobacteria</taxon>
        <taxon>Pseudomonadales</taxon>
        <taxon>Marinobacteraceae</taxon>
        <taxon>Marinobacter</taxon>
    </lineage>
</organism>
<comment type="caution">
    <text evidence="1">The sequence shown here is derived from an EMBL/GenBank/DDBJ whole genome shotgun (WGS) entry which is preliminary data.</text>
</comment>
<dbReference type="AlphaFoldDB" id="A0A352IVU0"/>
<proteinExistence type="predicted"/>
<sequence>AIKALADKVDSWPLPSSPRGHLEFFVERLVEV</sequence>
<feature type="non-terminal residue" evidence="1">
    <location>
        <position position="1"/>
    </location>
</feature>
<evidence type="ECO:0000313" key="1">
    <source>
        <dbReference type="EMBL" id="HBC35573.1"/>
    </source>
</evidence>
<reference evidence="1 2" key="1">
    <citation type="journal article" date="2018" name="Nat. Biotechnol.">
        <title>A standardized bacterial taxonomy based on genome phylogeny substantially revises the tree of life.</title>
        <authorList>
            <person name="Parks D.H."/>
            <person name="Chuvochina M."/>
            <person name="Waite D.W."/>
            <person name="Rinke C."/>
            <person name="Skarshewski A."/>
            <person name="Chaumeil P.A."/>
            <person name="Hugenholtz P."/>
        </authorList>
    </citation>
    <scope>NUCLEOTIDE SEQUENCE [LARGE SCALE GENOMIC DNA]</scope>
    <source>
        <strain evidence="1">UBA9380</strain>
    </source>
</reference>
<dbReference type="EMBL" id="DNNA01000235">
    <property type="protein sequence ID" value="HBC35573.1"/>
    <property type="molecule type" value="Genomic_DNA"/>
</dbReference>
<name>A0A352IVU0_9GAMM</name>
<gene>
    <name evidence="1" type="ORF">DC045_14950</name>
</gene>
<accession>A0A352IVU0</accession>